<proteinExistence type="predicted"/>
<evidence type="ECO:0000313" key="1">
    <source>
        <dbReference type="EMBL" id="MDV2687636.1"/>
    </source>
</evidence>
<feature type="non-terminal residue" evidence="1">
    <location>
        <position position="79"/>
    </location>
</feature>
<dbReference type="RefSeq" id="WP_317124485.1">
    <property type="nucleotide sequence ID" value="NZ_JAWJBA010000999.1"/>
</dbReference>
<name>A0ABU3XIC3_9BACI</name>
<keyword evidence="2" id="KW-1185">Reference proteome</keyword>
<dbReference type="Proteomes" id="UP001287282">
    <property type="component" value="Unassembled WGS sequence"/>
</dbReference>
<organism evidence="1 2">
    <name type="scientific">Alkalihalophilus lindianensis</name>
    <dbReference type="NCBI Taxonomy" id="1630542"/>
    <lineage>
        <taxon>Bacteria</taxon>
        <taxon>Bacillati</taxon>
        <taxon>Bacillota</taxon>
        <taxon>Bacilli</taxon>
        <taxon>Bacillales</taxon>
        <taxon>Bacillaceae</taxon>
        <taxon>Alkalihalophilus</taxon>
    </lineage>
</organism>
<accession>A0ABU3XIC3</accession>
<comment type="caution">
    <text evidence="1">The sequence shown here is derived from an EMBL/GenBank/DDBJ whole genome shotgun (WGS) entry which is preliminary data.</text>
</comment>
<reference evidence="1 2" key="1">
    <citation type="submission" date="2023-10" db="EMBL/GenBank/DDBJ databases">
        <title>Screening of Alkalihalobacillus lindianensis BZ-TG-R113 and Its Alleviation of Salt Stress on Rapeseed Growth.</title>
        <authorList>
            <person name="Zhao B."/>
            <person name="Guo T."/>
        </authorList>
    </citation>
    <scope>NUCLEOTIDE SEQUENCE [LARGE SCALE GENOMIC DNA]</scope>
    <source>
        <strain evidence="1 2">BZ-TG-R113</strain>
    </source>
</reference>
<protein>
    <submittedName>
        <fullName evidence="1">Uncharacterized protein</fullName>
    </submittedName>
</protein>
<dbReference type="EMBL" id="JAWJBA010000999">
    <property type="protein sequence ID" value="MDV2687636.1"/>
    <property type="molecule type" value="Genomic_DNA"/>
</dbReference>
<feature type="non-terminal residue" evidence="1">
    <location>
        <position position="1"/>
    </location>
</feature>
<sequence>GTTAKYASVVSENELDFEFPYGRGNSTTLTIRRDGELDAFLVIEKGQFLCNGFSDSSYVSVKFDDGPIQRFNCTDTSDG</sequence>
<evidence type="ECO:0000313" key="2">
    <source>
        <dbReference type="Proteomes" id="UP001287282"/>
    </source>
</evidence>
<gene>
    <name evidence="1" type="ORF">RYX56_25130</name>
</gene>